<dbReference type="AlphaFoldDB" id="A0A367ENA6"/>
<name>A0A367ENA6_9ACTN</name>
<dbReference type="OrthoDB" id="4315661at2"/>
<accession>A0A367ENA6</accession>
<keyword evidence="2" id="KW-1185">Reference proteome</keyword>
<evidence type="ECO:0000313" key="2">
    <source>
        <dbReference type="Proteomes" id="UP000253094"/>
    </source>
</evidence>
<comment type="caution">
    <text evidence="1">The sequence shown here is derived from an EMBL/GenBank/DDBJ whole genome shotgun (WGS) entry which is preliminary data.</text>
</comment>
<dbReference type="RefSeq" id="WP_114033730.1">
    <property type="nucleotide sequence ID" value="NZ_QOIL01000034.1"/>
</dbReference>
<dbReference type="EMBL" id="QOIL01000034">
    <property type="protein sequence ID" value="RCG19075.1"/>
    <property type="molecule type" value="Genomic_DNA"/>
</dbReference>
<sequence length="76" mass="8039">MIKASGTTTDGAPLVIIGLSGENMTRLMADEPITFNLTELGLPDVRVLIVGGRTEETIAAKLGQIRTTRTRGGERG</sequence>
<reference evidence="1 2" key="1">
    <citation type="submission" date="2018-06" db="EMBL/GenBank/DDBJ databases">
        <title>Sphaerisporangium craniellae sp. nov., isolated from a marine sponge in the South China Sea.</title>
        <authorList>
            <person name="Li L."/>
        </authorList>
    </citation>
    <scope>NUCLEOTIDE SEQUENCE [LARGE SCALE GENOMIC DNA]</scope>
    <source>
        <strain evidence="1 2">CCTCC AA 208026</strain>
    </source>
</reference>
<evidence type="ECO:0000313" key="1">
    <source>
        <dbReference type="EMBL" id="RCG19075.1"/>
    </source>
</evidence>
<proteinExistence type="predicted"/>
<dbReference type="Proteomes" id="UP000253094">
    <property type="component" value="Unassembled WGS sequence"/>
</dbReference>
<organism evidence="1 2">
    <name type="scientific">Sphaerisporangium album</name>
    <dbReference type="NCBI Taxonomy" id="509200"/>
    <lineage>
        <taxon>Bacteria</taxon>
        <taxon>Bacillati</taxon>
        <taxon>Actinomycetota</taxon>
        <taxon>Actinomycetes</taxon>
        <taxon>Streptosporangiales</taxon>
        <taxon>Streptosporangiaceae</taxon>
        <taxon>Sphaerisporangium</taxon>
    </lineage>
</organism>
<gene>
    <name evidence="1" type="ORF">DQ384_37995</name>
</gene>
<protein>
    <submittedName>
        <fullName evidence="1">Uncharacterized protein</fullName>
    </submittedName>
</protein>